<dbReference type="RefSeq" id="WP_092652958.1">
    <property type="nucleotide sequence ID" value="NZ_LT629732.1"/>
</dbReference>
<evidence type="ECO:0000313" key="2">
    <source>
        <dbReference type="Proteomes" id="UP000198983"/>
    </source>
</evidence>
<proteinExistence type="predicted"/>
<organism evidence="1 2">
    <name type="scientific">Actinopolymorpha singaporensis</name>
    <dbReference type="NCBI Taxonomy" id="117157"/>
    <lineage>
        <taxon>Bacteria</taxon>
        <taxon>Bacillati</taxon>
        <taxon>Actinomycetota</taxon>
        <taxon>Actinomycetes</taxon>
        <taxon>Propionibacteriales</taxon>
        <taxon>Actinopolymorphaceae</taxon>
        <taxon>Actinopolymorpha</taxon>
    </lineage>
</organism>
<name>A0A1H1R2X1_9ACTN</name>
<dbReference type="OrthoDB" id="3464514at2"/>
<evidence type="ECO:0008006" key="3">
    <source>
        <dbReference type="Google" id="ProtNLM"/>
    </source>
</evidence>
<dbReference type="EMBL" id="LT629732">
    <property type="protein sequence ID" value="SDS29319.1"/>
    <property type="molecule type" value="Genomic_DNA"/>
</dbReference>
<accession>A0A1H1R2X1</accession>
<sequence>MFIEVIQGHVTNPGALRASVERWVEYLAPRAEGWLGSTSGVAADGTAIALAMFDSEAAALATNKQADQAAWRRAAEVLFTGGVSVHNCSDVMTMLIGYPDEAGFVQVLQCRVANPDRWQALVAQSEAVLRRERPEILGTVIAVHDDDPARITEAVYFTSEFEARVGEQKALLSPEVSRVFHDMRTDLTYIDIHEPWLHRLPM</sequence>
<keyword evidence="2" id="KW-1185">Reference proteome</keyword>
<reference evidence="1 2" key="1">
    <citation type="submission" date="2016-10" db="EMBL/GenBank/DDBJ databases">
        <authorList>
            <person name="de Groot N.N."/>
        </authorList>
    </citation>
    <scope>NUCLEOTIDE SEQUENCE [LARGE SCALE GENOMIC DNA]</scope>
    <source>
        <strain evidence="1 2">DSM 22024</strain>
    </source>
</reference>
<protein>
    <recommendedName>
        <fullName evidence="3">ABM domain-containing protein</fullName>
    </recommendedName>
</protein>
<evidence type="ECO:0000313" key="1">
    <source>
        <dbReference type="EMBL" id="SDS29319.1"/>
    </source>
</evidence>
<gene>
    <name evidence="1" type="ORF">SAMN04489717_2228</name>
</gene>
<dbReference type="Proteomes" id="UP000198983">
    <property type="component" value="Chromosome I"/>
</dbReference>
<dbReference type="AlphaFoldDB" id="A0A1H1R2X1"/>